<dbReference type="EMBL" id="CP047593">
    <property type="protein sequence ID" value="QHI70762.1"/>
    <property type="molecule type" value="Genomic_DNA"/>
</dbReference>
<dbReference type="SUPFAM" id="SSF48452">
    <property type="entry name" value="TPR-like"/>
    <property type="match status" value="4"/>
</dbReference>
<keyword evidence="4" id="KW-1185">Reference proteome</keyword>
<dbReference type="Proteomes" id="UP000464954">
    <property type="component" value="Chromosome"/>
</dbReference>
<evidence type="ECO:0000256" key="1">
    <source>
        <dbReference type="ARBA" id="ARBA00022737"/>
    </source>
</evidence>
<name>A0A6P1M9P7_9BACT</name>
<dbReference type="Pfam" id="PF13174">
    <property type="entry name" value="TPR_6"/>
    <property type="match status" value="2"/>
</dbReference>
<accession>A0A6P1M9P7</accession>
<dbReference type="Pfam" id="PF13432">
    <property type="entry name" value="TPR_16"/>
    <property type="match status" value="2"/>
</dbReference>
<keyword evidence="1" id="KW-0677">Repeat</keyword>
<dbReference type="InterPro" id="IPR011990">
    <property type="entry name" value="TPR-like_helical_dom_sf"/>
</dbReference>
<dbReference type="Gene3D" id="1.25.40.10">
    <property type="entry name" value="Tetratricopeptide repeat domain"/>
    <property type="match status" value="5"/>
</dbReference>
<protein>
    <submittedName>
        <fullName evidence="3">Tetratricopeptide repeat protein</fullName>
    </submittedName>
</protein>
<dbReference type="PANTHER" id="PTHR44943">
    <property type="entry name" value="CELLULOSE SYNTHASE OPERON PROTEIN C"/>
    <property type="match status" value="1"/>
</dbReference>
<proteinExistence type="predicted"/>
<dbReference type="SMART" id="SM00028">
    <property type="entry name" value="TPR"/>
    <property type="match status" value="9"/>
</dbReference>
<evidence type="ECO:0000256" key="2">
    <source>
        <dbReference type="ARBA" id="ARBA00022803"/>
    </source>
</evidence>
<dbReference type="Pfam" id="PF13181">
    <property type="entry name" value="TPR_8"/>
    <property type="match status" value="1"/>
</dbReference>
<evidence type="ECO:0000313" key="3">
    <source>
        <dbReference type="EMBL" id="QHI70762.1"/>
    </source>
</evidence>
<dbReference type="PANTHER" id="PTHR44943:SF8">
    <property type="entry name" value="TPR REPEAT-CONTAINING PROTEIN MJ0263"/>
    <property type="match status" value="1"/>
</dbReference>
<gene>
    <name evidence="3" type="ORF">GT409_15380</name>
</gene>
<dbReference type="InterPro" id="IPR019734">
    <property type="entry name" value="TPR_rpt"/>
</dbReference>
<sequence>MSKNCNLKFGIRAVVLVAVMFSVCGRVSGQEIASMATSVLVERAKDLLKADNPSSLLPYLEEILVRLKGMNDKDSNELRSFCMYQIGACKLQMERYPDAIRALQDFLEKYPDDTKAPMASLMIAEAFAMGKDWAGAERYAKMLMGQTHLDPKRIMSARQLLAEALYNQEKWKEAAVPLRQVFDTAEKPEDRNASAIMLVSCFVKSKDFDNFLKFLSYCDDSVRQNGALNVALIEAGDQKFNEGDYANALVLYRTVLRGAERLALYEKQNRQIEKTLAEPFVERIGRTRSAYDAEQEKLRSAMTQNNKEMEQIRKGAGYDADLEMRIGKCYTGMKRNWPALTLYRRFYTGFPDLKLADDARFQAFSVSLDMQKLDDAVQEADDYLKKYPTGKFADEVSLNQMQVLLQLGKLDEALAVGANALETMPNHRFVDQVKYLMGYINFQKIEYAKALAQFREVFEKWPDSTYHEASDYWVAMCHLFMGQFEPAITAFTGYLENKDYPQLRFEEDASYRLGIALYGAGRFEDAEMIFRRFIETFPGSNLESEAYSMIGDLRGAEGDLEEALKYYTSGIESAISIDQLNYATFQTAKIYELQKEYRKIIDMMDAYLRENGEEGNVPGASFWLGKAYKAMGDTDKALKQYIETIAKFGNKPENADIDLILRELIKENEEEGGWTSNRSVVNQLNRELARAKSNGQTTLALRLGTLFAYTLSDGQRERYVKEILSSDVKDAGPLTLVLMGDEALARNDYDFVHKAYKHCMAAFEESEILVDVMNVELQALFKEGKYDQVQNLAEDIINRFGYREEVGLTQMVKADSYRMTKEYDLAIKAYQDIFKVPDWRGPLTSEALYWIGMCTLEQGRETEAFAFFQRVYVMYEGHTEWAAKAYEGSILCLEKMGGRTADIISTCEEMLSKEAIAATPEGALARARLAKLRPQGDK</sequence>
<dbReference type="AlphaFoldDB" id="A0A6P1M9P7"/>
<dbReference type="KEGG" id="taer:GT409_15380"/>
<keyword evidence="2" id="KW-0802">TPR repeat</keyword>
<organism evidence="3 4">
    <name type="scientific">Tichowtungia aerotolerans</name>
    <dbReference type="NCBI Taxonomy" id="2697043"/>
    <lineage>
        <taxon>Bacteria</taxon>
        <taxon>Pseudomonadati</taxon>
        <taxon>Kiritimatiellota</taxon>
        <taxon>Tichowtungiia</taxon>
        <taxon>Tichowtungiales</taxon>
        <taxon>Tichowtungiaceae</taxon>
        <taxon>Tichowtungia</taxon>
    </lineage>
</organism>
<dbReference type="RefSeq" id="WP_160629934.1">
    <property type="nucleotide sequence ID" value="NZ_CP047593.1"/>
</dbReference>
<reference evidence="3 4" key="1">
    <citation type="submission" date="2020-01" db="EMBL/GenBank/DDBJ databases">
        <title>Ponticoccus aerotolerans gen. nov., sp. nov., an anaerobic bacterium and proposal of Ponticoccusceae fam. nov., Ponticoccusles ord. nov. and Ponticoccuse classis nov. in the phylum Kiritimatiellaeota.</title>
        <authorList>
            <person name="Zhou L.Y."/>
            <person name="Du Z.J."/>
        </authorList>
    </citation>
    <scope>NUCLEOTIDE SEQUENCE [LARGE SCALE GENOMIC DNA]</scope>
    <source>
        <strain evidence="3 4">S-5007</strain>
    </source>
</reference>
<evidence type="ECO:0000313" key="4">
    <source>
        <dbReference type="Proteomes" id="UP000464954"/>
    </source>
</evidence>
<dbReference type="InterPro" id="IPR051685">
    <property type="entry name" value="Ycf3/AcsC/BcsC/TPR_MFPF"/>
</dbReference>